<dbReference type="GO" id="GO:0005886">
    <property type="term" value="C:plasma membrane"/>
    <property type="evidence" value="ECO:0007669"/>
    <property type="project" value="TreeGrafter"/>
</dbReference>
<keyword evidence="1" id="KW-1133">Transmembrane helix</keyword>
<dbReference type="SUPFAM" id="SSF82866">
    <property type="entry name" value="Multidrug efflux transporter AcrB transmembrane domain"/>
    <property type="match status" value="2"/>
</dbReference>
<feature type="transmembrane region" description="Helical" evidence="1">
    <location>
        <begin position="336"/>
        <end position="355"/>
    </location>
</feature>
<dbReference type="PANTHER" id="PTHR32063">
    <property type="match status" value="1"/>
</dbReference>
<protein>
    <submittedName>
        <fullName evidence="2">Cation efflux system protein</fullName>
    </submittedName>
</protein>
<evidence type="ECO:0000313" key="2">
    <source>
        <dbReference type="EMBL" id="BBJ04123.1"/>
    </source>
</evidence>
<accession>A0A455WCX7</accession>
<feature type="transmembrane region" description="Helical" evidence="1">
    <location>
        <begin position="956"/>
        <end position="976"/>
    </location>
</feature>
<feature type="transmembrane region" description="Helical" evidence="1">
    <location>
        <begin position="389"/>
        <end position="409"/>
    </location>
</feature>
<feature type="transmembrane region" description="Helical" evidence="1">
    <location>
        <begin position="465"/>
        <end position="487"/>
    </location>
</feature>
<feature type="transmembrane region" description="Helical" evidence="1">
    <location>
        <begin position="982"/>
        <end position="1006"/>
    </location>
</feature>
<keyword evidence="1" id="KW-0472">Membrane</keyword>
<dbReference type="Gene3D" id="3.30.70.1430">
    <property type="entry name" value="Multidrug efflux transporter AcrB pore domain"/>
    <property type="match status" value="2"/>
</dbReference>
<sequence length="1012" mass="111567">MSLPNLSALAVRERSATLFFLLLSVVAGFYAFSSLGRAEDPAFTVRSMVVSVAWPGATPEVLQNQVVDRLEKRIQEVAYFDTVETTIRPGQATMLIQFMDYTPSDKVPDLFYQVRKRMSDEKPNLPRGVIGPIVNDDFADVYFSLLALTAPGMPMRELTLKAESIRDRLQRLPGLQKAQILAERPERVYLEFDQDRLNNLGLSAEEVLQAIEANNRLQPLGFIDLAGPRVYVRSNIDLSDIERLTSVPLRIGDQLITVSDLAEVRLGYEDPLSYIVRSSGEDAILLGVVMEAGENGLEFGERLRKFVSTEQARLPLGMSIQTLTDQAEAITQAVDLFQIKFLVALVVVMGVSILAIGLRAGLVVGIAIPVTLGLTFLLMKMAGINLDRITLGALIIALGLLVDDAIIAIEMMIVKMESGWERVRAASHAWSVTAAPMLFGTLVTVAGFVPIGFAQSGVGEYTGNIFWVLAFSLLISWVVAVTFTPYLGVRFLPDYPRHGGQDLYQSAFYQRLRGVITACVQYRKTVVFITLGLLVLSAFGMATQVQKQFFPSSDRPEVLISVFVPQGSAIATTDETVRRLEAILMDMPEVKSLSAYIGAGAPRFFVSANPEQPDPAFAKLIAIGQDVEGRDHIISALETRIAAGEFPEARVRVTGLLYGPPVAWPISFRVLGPEPDQLREIGHQIRTLMEEHTNIVMPHLNWDERVPTLYLELDPENLGWMGLTPAEVARQLQFQLRGVAVTELRRGIRNVQLVARNARDEVIMPEHLEIKTLDGRKLSAQQLGKWQVRYEEPVIKRYNRDPFLAVQADVKGAQPPDVTNEIWSAMTGLREQLPEGYRIEIGGTVEQSAKANASIQTLQPIMLALMLIFIMLQMRSFIGTLTVLATAPLGLIGAVLALLLFNQPFGFTALLGLIGLGGILMRNTMILTQQVQDNFTTGMAAREAVVEAAVQRARPVVLTALAAVLAFVPLTFDLFWGPLAYVLIGGVAVGTLITLLFVPALYALWFRLQIKD</sequence>
<feature type="transmembrane region" description="Helical" evidence="1">
    <location>
        <begin position="430"/>
        <end position="453"/>
    </location>
</feature>
<feature type="transmembrane region" description="Helical" evidence="1">
    <location>
        <begin position="362"/>
        <end position="383"/>
    </location>
</feature>
<dbReference type="AlphaFoldDB" id="A0A455WCX7"/>
<dbReference type="PRINTS" id="PR00702">
    <property type="entry name" value="ACRIFLAVINRP"/>
</dbReference>
<reference evidence="2" key="1">
    <citation type="submission" date="2019-03" db="EMBL/GenBank/DDBJ databases">
        <title>Whole genome analysis of nitrate-reducing bacteria Marinobacter hydrocarbonoclasticus YB03.</title>
        <authorList>
            <person name="Azam A.H."/>
            <person name="Yuk S.R."/>
            <person name="Kamarisima K."/>
            <person name="Miyanaga K."/>
            <person name="Tanji Y."/>
        </authorList>
    </citation>
    <scope>NUCLEOTIDE SEQUENCE</scope>
    <source>
        <strain evidence="2">YB03</strain>
    </source>
</reference>
<dbReference type="Pfam" id="PF00873">
    <property type="entry name" value="ACR_tran"/>
    <property type="match status" value="1"/>
</dbReference>
<dbReference type="PANTHER" id="PTHR32063:SF18">
    <property type="entry name" value="CATION EFFLUX SYSTEM PROTEIN"/>
    <property type="match status" value="1"/>
</dbReference>
<feature type="transmembrane region" description="Helical" evidence="1">
    <location>
        <begin position="881"/>
        <end position="899"/>
    </location>
</feature>
<feature type="transmembrane region" description="Helical" evidence="1">
    <location>
        <begin position="526"/>
        <end position="545"/>
    </location>
</feature>
<dbReference type="SUPFAM" id="SSF82714">
    <property type="entry name" value="Multidrug efflux transporter AcrB TolC docking domain, DN and DC subdomains"/>
    <property type="match status" value="2"/>
</dbReference>
<name>A0A455WCX7_MARNT</name>
<evidence type="ECO:0000256" key="1">
    <source>
        <dbReference type="SAM" id="Phobius"/>
    </source>
</evidence>
<dbReference type="InterPro" id="IPR027463">
    <property type="entry name" value="AcrB_DN_DC_subdom"/>
</dbReference>
<feature type="transmembrane region" description="Helical" evidence="1">
    <location>
        <begin position="905"/>
        <end position="921"/>
    </location>
</feature>
<dbReference type="Gene3D" id="3.30.70.1320">
    <property type="entry name" value="Multidrug efflux transporter AcrB pore domain like"/>
    <property type="match status" value="1"/>
</dbReference>
<proteinExistence type="predicted"/>
<dbReference type="SUPFAM" id="SSF82693">
    <property type="entry name" value="Multidrug efflux transporter AcrB pore domain, PN1, PN2, PC1 and PC2 subdomains"/>
    <property type="match status" value="3"/>
</dbReference>
<organism evidence="2">
    <name type="scientific">Marinobacter nauticus</name>
    <name type="common">Marinobacter hydrocarbonoclasticus</name>
    <name type="synonym">Marinobacter aquaeolei</name>
    <dbReference type="NCBI Taxonomy" id="2743"/>
    <lineage>
        <taxon>Bacteria</taxon>
        <taxon>Pseudomonadati</taxon>
        <taxon>Pseudomonadota</taxon>
        <taxon>Gammaproteobacteria</taxon>
        <taxon>Pseudomonadales</taxon>
        <taxon>Marinobacteraceae</taxon>
        <taxon>Marinobacter</taxon>
    </lineage>
</organism>
<dbReference type="EMBL" id="AP019537">
    <property type="protein sequence ID" value="BBJ04123.1"/>
    <property type="molecule type" value="Genomic_DNA"/>
</dbReference>
<dbReference type="InterPro" id="IPR001036">
    <property type="entry name" value="Acrflvin-R"/>
</dbReference>
<dbReference type="Gene3D" id="3.30.2090.10">
    <property type="entry name" value="Multidrug efflux transporter AcrB TolC docking domain, DN and DC subdomains"/>
    <property type="match status" value="2"/>
</dbReference>
<dbReference type="Gene3D" id="3.30.70.1440">
    <property type="entry name" value="Multidrug efflux transporter AcrB pore domain"/>
    <property type="match status" value="1"/>
</dbReference>
<keyword evidence="1" id="KW-0812">Transmembrane</keyword>
<dbReference type="Gene3D" id="1.20.1640.10">
    <property type="entry name" value="Multidrug efflux transporter AcrB transmembrane domain"/>
    <property type="match status" value="2"/>
</dbReference>
<gene>
    <name evidence="2" type="ORF">YBY_19720</name>
</gene>
<dbReference type="GO" id="GO:0042910">
    <property type="term" value="F:xenobiotic transmembrane transporter activity"/>
    <property type="evidence" value="ECO:0007669"/>
    <property type="project" value="TreeGrafter"/>
</dbReference>